<dbReference type="InterPro" id="IPR013783">
    <property type="entry name" value="Ig-like_fold"/>
</dbReference>
<keyword evidence="3 7" id="KW-1134">Transmembrane beta strand</keyword>
<dbReference type="Proteomes" id="UP001165367">
    <property type="component" value="Unassembled WGS sequence"/>
</dbReference>
<dbReference type="InterPro" id="IPR039426">
    <property type="entry name" value="TonB-dep_rcpt-like"/>
</dbReference>
<comment type="caution">
    <text evidence="10">The sequence shown here is derived from an EMBL/GenBank/DDBJ whole genome shotgun (WGS) entry which is preliminary data.</text>
</comment>
<dbReference type="Gene3D" id="2.170.130.10">
    <property type="entry name" value="TonB-dependent receptor, plug domain"/>
    <property type="match status" value="1"/>
</dbReference>
<evidence type="ECO:0000313" key="10">
    <source>
        <dbReference type="EMBL" id="MCG2614102.1"/>
    </source>
</evidence>
<dbReference type="InterPro" id="IPR037066">
    <property type="entry name" value="Plug_dom_sf"/>
</dbReference>
<dbReference type="InterPro" id="IPR036942">
    <property type="entry name" value="Beta-barrel_TonB_sf"/>
</dbReference>
<dbReference type="PROSITE" id="PS52016">
    <property type="entry name" value="TONB_DEPENDENT_REC_3"/>
    <property type="match status" value="1"/>
</dbReference>
<evidence type="ECO:0000259" key="8">
    <source>
        <dbReference type="Pfam" id="PF07715"/>
    </source>
</evidence>
<reference evidence="10" key="1">
    <citation type="submission" date="2022-01" db="EMBL/GenBank/DDBJ databases">
        <authorList>
            <person name="Jo J.-H."/>
            <person name="Im W.-T."/>
        </authorList>
    </citation>
    <scope>NUCLEOTIDE SEQUENCE</scope>
    <source>
        <strain evidence="10">NA20</strain>
    </source>
</reference>
<evidence type="ECO:0000256" key="6">
    <source>
        <dbReference type="ARBA" id="ARBA00023237"/>
    </source>
</evidence>
<dbReference type="InterPro" id="IPR012910">
    <property type="entry name" value="Plug_dom"/>
</dbReference>
<evidence type="ECO:0000256" key="7">
    <source>
        <dbReference type="PROSITE-ProRule" id="PRU01360"/>
    </source>
</evidence>
<evidence type="ECO:0000256" key="1">
    <source>
        <dbReference type="ARBA" id="ARBA00004571"/>
    </source>
</evidence>
<dbReference type="Pfam" id="PF13620">
    <property type="entry name" value="CarboxypepD_reg"/>
    <property type="match status" value="1"/>
</dbReference>
<dbReference type="RefSeq" id="WP_237870187.1">
    <property type="nucleotide sequence ID" value="NZ_JAKLTR010000003.1"/>
</dbReference>
<comment type="subcellular location">
    <subcellularLocation>
        <location evidence="1 7">Cell outer membrane</location>
        <topology evidence="1 7">Multi-pass membrane protein</topology>
    </subcellularLocation>
</comment>
<keyword evidence="2 7" id="KW-0813">Transport</keyword>
<evidence type="ECO:0000256" key="5">
    <source>
        <dbReference type="ARBA" id="ARBA00023136"/>
    </source>
</evidence>
<name>A0ABS9KP42_9BACT</name>
<gene>
    <name evidence="10" type="ORF">LZZ85_07405</name>
</gene>
<keyword evidence="11" id="KW-1185">Reference proteome</keyword>
<evidence type="ECO:0000256" key="3">
    <source>
        <dbReference type="ARBA" id="ARBA00022452"/>
    </source>
</evidence>
<dbReference type="SUPFAM" id="SSF56935">
    <property type="entry name" value="Porins"/>
    <property type="match status" value="1"/>
</dbReference>
<feature type="domain" description="TonB-dependent receptor plug" evidence="8">
    <location>
        <begin position="142"/>
        <end position="220"/>
    </location>
</feature>
<dbReference type="EMBL" id="JAKLTR010000003">
    <property type="protein sequence ID" value="MCG2614102.1"/>
    <property type="molecule type" value="Genomic_DNA"/>
</dbReference>
<dbReference type="InterPro" id="IPR041700">
    <property type="entry name" value="OMP_b-brl_3"/>
</dbReference>
<dbReference type="InterPro" id="IPR008969">
    <property type="entry name" value="CarboxyPept-like_regulatory"/>
</dbReference>
<dbReference type="Gene3D" id="2.60.40.10">
    <property type="entry name" value="Immunoglobulins"/>
    <property type="match status" value="1"/>
</dbReference>
<dbReference type="Gene3D" id="2.40.170.20">
    <property type="entry name" value="TonB-dependent receptor, beta-barrel domain"/>
    <property type="match status" value="1"/>
</dbReference>
<organism evidence="10 11">
    <name type="scientific">Terrimonas ginsenosidimutans</name>
    <dbReference type="NCBI Taxonomy" id="2908004"/>
    <lineage>
        <taxon>Bacteria</taxon>
        <taxon>Pseudomonadati</taxon>
        <taxon>Bacteroidota</taxon>
        <taxon>Chitinophagia</taxon>
        <taxon>Chitinophagales</taxon>
        <taxon>Chitinophagaceae</taxon>
        <taxon>Terrimonas</taxon>
    </lineage>
</organism>
<sequence>MRLLIILLLLTAISIVGEAQTAIIVKVLDSLETPVSKATVSLHKADTRTILKNSLTDSSGNAAFTGIVSGEYFISAASVGFLNASTGSFLIDTDQKKTVTRTVLLTRNVRELSGVTVTATKPLIEANEDRIAYNVELDLSLQGRSASEALAKLPFVSVDGNGGVYLKGQTSFQILLNGKQTSMFASNAGEVLKSFPANTISRIEVITNPSAKYEGEGLTGLINIITKKKVAGYNGHASFNYNTIGQVNPNASFNLKYGKLGITSFFYYARNLGFNTHGTQEYTALTNSSQFSRRYFADTGRHAGYNSGGNLELAYDIDSLQTISLYGRLSNGGNEPKQRSHIYTYDPAGTLIQQSYFETKENSDFPGGEIGFDYLRKLKKPGRSVSLNANRQFRKTIAIVNSDQYNSASDDRFLENISRAKNIQTTVQADYTVSFARRSKIEAGLRGIFREVSSAYISNVKKFHSDPYLSDPNNSNQLKYTQNVGGIYAVYTYSISEKKLMVKAGGRLEKTTVNGNFVSNNTKVEQDYYSFLPSISLNKTLKNGKRLSLAWNRRMARPGLGFLNPFRDNRDPLFITFGNERLRPEFANNIEVSVASFTQKITYSIAANASFVRSGIQRFITFDESTGISAQTYENIGQTDLFGLNGYLSYNISQKLSMTVSSNLNYAAIKNAAIKTEHRSGWYGSANASISYHLSGKTDLFSNINYSMAPVQLQGQNGDYLFYNIGSSYWIYKKKLMLSVALLNLFNKYWKTDNEFASASFRQQISTFRPMRAFSVGLRFNFGKLNETTSRKKGIAVDDTKQDIN</sequence>
<keyword evidence="6 7" id="KW-0998">Cell outer membrane</keyword>
<keyword evidence="10" id="KW-0675">Receptor</keyword>
<keyword evidence="4 7" id="KW-0812">Transmembrane</keyword>
<feature type="domain" description="Outer membrane protein beta-barrel" evidence="9">
    <location>
        <begin position="377"/>
        <end position="779"/>
    </location>
</feature>
<evidence type="ECO:0000313" key="11">
    <source>
        <dbReference type="Proteomes" id="UP001165367"/>
    </source>
</evidence>
<protein>
    <submittedName>
        <fullName evidence="10">TonB-dependent receptor</fullName>
    </submittedName>
</protein>
<evidence type="ECO:0000259" key="9">
    <source>
        <dbReference type="Pfam" id="PF14905"/>
    </source>
</evidence>
<evidence type="ECO:0000256" key="4">
    <source>
        <dbReference type="ARBA" id="ARBA00022692"/>
    </source>
</evidence>
<keyword evidence="5 7" id="KW-0472">Membrane</keyword>
<accession>A0ABS9KP42</accession>
<evidence type="ECO:0000256" key="2">
    <source>
        <dbReference type="ARBA" id="ARBA00022448"/>
    </source>
</evidence>
<dbReference type="SUPFAM" id="SSF49464">
    <property type="entry name" value="Carboxypeptidase regulatory domain-like"/>
    <property type="match status" value="1"/>
</dbReference>
<proteinExistence type="inferred from homology"/>
<dbReference type="PANTHER" id="PTHR40980">
    <property type="entry name" value="PLUG DOMAIN-CONTAINING PROTEIN"/>
    <property type="match status" value="1"/>
</dbReference>
<comment type="similarity">
    <text evidence="7">Belongs to the TonB-dependent receptor family.</text>
</comment>
<dbReference type="Pfam" id="PF07715">
    <property type="entry name" value="Plug"/>
    <property type="match status" value="1"/>
</dbReference>
<dbReference type="Pfam" id="PF14905">
    <property type="entry name" value="OMP_b-brl_3"/>
    <property type="match status" value="1"/>
</dbReference>
<dbReference type="PANTHER" id="PTHR40980:SF4">
    <property type="entry name" value="TONB-DEPENDENT RECEPTOR-LIKE BETA-BARREL DOMAIN-CONTAINING PROTEIN"/>
    <property type="match status" value="1"/>
</dbReference>